<evidence type="ECO:0000313" key="1">
    <source>
        <dbReference type="EMBL" id="ESO95158.1"/>
    </source>
</evidence>
<gene>
    <name evidence="1" type="ORF">LOTGIDRAFT_160924</name>
</gene>
<dbReference type="HOGENOM" id="CLU_1596371_0_0_1"/>
<evidence type="ECO:0000313" key="2">
    <source>
        <dbReference type="Proteomes" id="UP000030746"/>
    </source>
</evidence>
<dbReference type="GeneID" id="20238531"/>
<organism evidence="1 2">
    <name type="scientific">Lottia gigantea</name>
    <name type="common">Giant owl limpet</name>
    <dbReference type="NCBI Taxonomy" id="225164"/>
    <lineage>
        <taxon>Eukaryota</taxon>
        <taxon>Metazoa</taxon>
        <taxon>Spiralia</taxon>
        <taxon>Lophotrochozoa</taxon>
        <taxon>Mollusca</taxon>
        <taxon>Gastropoda</taxon>
        <taxon>Patellogastropoda</taxon>
        <taxon>Lottioidea</taxon>
        <taxon>Lottiidae</taxon>
        <taxon>Lottia</taxon>
    </lineage>
</organism>
<sequence>MGKRSLLEHRQGKDSGCFIWRRVLPIRPKRTPANLRDEATTPLRKGKTKALDIIEKDESGRFVEAFISMGDARHTVDFDVISEFVCCMYAQSQTRDIDEARYNKLMQMTGKVQKDNPLANVKRIDCALLPPTRKTLEMKISRLQYVTVLWTLATKACPGDGLSMTHS</sequence>
<reference evidence="1 2" key="1">
    <citation type="journal article" date="2013" name="Nature">
        <title>Insights into bilaterian evolution from three spiralian genomes.</title>
        <authorList>
            <person name="Simakov O."/>
            <person name="Marletaz F."/>
            <person name="Cho S.J."/>
            <person name="Edsinger-Gonzales E."/>
            <person name="Havlak P."/>
            <person name="Hellsten U."/>
            <person name="Kuo D.H."/>
            <person name="Larsson T."/>
            <person name="Lv J."/>
            <person name="Arendt D."/>
            <person name="Savage R."/>
            <person name="Osoegawa K."/>
            <person name="de Jong P."/>
            <person name="Grimwood J."/>
            <person name="Chapman J.A."/>
            <person name="Shapiro H."/>
            <person name="Aerts A."/>
            <person name="Otillar R.P."/>
            <person name="Terry A.Y."/>
            <person name="Boore J.L."/>
            <person name="Grigoriev I.V."/>
            <person name="Lindberg D.R."/>
            <person name="Seaver E.C."/>
            <person name="Weisblat D.A."/>
            <person name="Putnam N.H."/>
            <person name="Rokhsar D.S."/>
        </authorList>
    </citation>
    <scope>NUCLEOTIDE SEQUENCE [LARGE SCALE GENOMIC DNA]</scope>
</reference>
<dbReference type="CTD" id="20238531"/>
<dbReference type="AlphaFoldDB" id="V3ZUJ4"/>
<proteinExistence type="predicted"/>
<dbReference type="Proteomes" id="UP000030746">
    <property type="component" value="Unassembled WGS sequence"/>
</dbReference>
<dbReference type="OrthoDB" id="6781714at2759"/>
<dbReference type="KEGG" id="lgi:LOTGIDRAFT_160924"/>
<name>V3ZUJ4_LOTGI</name>
<protein>
    <submittedName>
        <fullName evidence="1">Uncharacterized protein</fullName>
    </submittedName>
</protein>
<dbReference type="RefSeq" id="XP_009054346.1">
    <property type="nucleotide sequence ID" value="XM_009056098.1"/>
</dbReference>
<dbReference type="EMBL" id="KB201701">
    <property type="protein sequence ID" value="ESO95158.1"/>
    <property type="molecule type" value="Genomic_DNA"/>
</dbReference>
<accession>V3ZUJ4</accession>
<keyword evidence="2" id="KW-1185">Reference proteome</keyword>